<evidence type="ECO:0000256" key="3">
    <source>
        <dbReference type="ARBA" id="ARBA00022833"/>
    </source>
</evidence>
<proteinExistence type="predicted"/>
<dbReference type="SUPFAM" id="SSF57850">
    <property type="entry name" value="RING/U-box"/>
    <property type="match status" value="1"/>
</dbReference>
<keyword evidence="8" id="KW-1185">Reference proteome</keyword>
<feature type="domain" description="RING-type" evidence="6">
    <location>
        <begin position="299"/>
        <end position="339"/>
    </location>
</feature>
<keyword evidence="5" id="KW-0472">Membrane</keyword>
<keyword evidence="2 4" id="KW-0863">Zinc-finger</keyword>
<dbReference type="Gene3D" id="3.30.40.10">
    <property type="entry name" value="Zinc/RING finger domain, C3HC4 (zinc finger)"/>
    <property type="match status" value="1"/>
</dbReference>
<dbReference type="EMBL" id="MLAK01000894">
    <property type="protein sequence ID" value="OHT01788.1"/>
    <property type="molecule type" value="Genomic_DNA"/>
</dbReference>
<evidence type="ECO:0000256" key="1">
    <source>
        <dbReference type="ARBA" id="ARBA00022723"/>
    </source>
</evidence>
<dbReference type="GO" id="GO:0061630">
    <property type="term" value="F:ubiquitin protein ligase activity"/>
    <property type="evidence" value="ECO:0007669"/>
    <property type="project" value="TreeGrafter"/>
</dbReference>
<dbReference type="GO" id="GO:0043161">
    <property type="term" value="P:proteasome-mediated ubiquitin-dependent protein catabolic process"/>
    <property type="evidence" value="ECO:0007669"/>
    <property type="project" value="TreeGrafter"/>
</dbReference>
<evidence type="ECO:0000256" key="4">
    <source>
        <dbReference type="PROSITE-ProRule" id="PRU00175"/>
    </source>
</evidence>
<keyword evidence="1" id="KW-0479">Metal-binding</keyword>
<evidence type="ECO:0000256" key="2">
    <source>
        <dbReference type="ARBA" id="ARBA00022771"/>
    </source>
</evidence>
<feature type="transmembrane region" description="Helical" evidence="5">
    <location>
        <begin position="12"/>
        <end position="31"/>
    </location>
</feature>
<dbReference type="AlphaFoldDB" id="A0A1J4JW84"/>
<feature type="transmembrane region" description="Helical" evidence="5">
    <location>
        <begin position="115"/>
        <end position="140"/>
    </location>
</feature>
<dbReference type="InterPro" id="IPR013083">
    <property type="entry name" value="Znf_RING/FYVE/PHD"/>
</dbReference>
<reference evidence="7" key="1">
    <citation type="submission" date="2016-10" db="EMBL/GenBank/DDBJ databases">
        <authorList>
            <person name="Benchimol M."/>
            <person name="Almeida L.G."/>
            <person name="Vasconcelos A.T."/>
            <person name="Perreira-Neves A."/>
            <person name="Rosa I.A."/>
            <person name="Tasca T."/>
            <person name="Bogo M.R."/>
            <person name="de Souza W."/>
        </authorList>
    </citation>
    <scope>NUCLEOTIDE SEQUENCE [LARGE SCALE GENOMIC DNA]</scope>
    <source>
        <strain evidence="7">K</strain>
    </source>
</reference>
<evidence type="ECO:0000259" key="6">
    <source>
        <dbReference type="PROSITE" id="PS50089"/>
    </source>
</evidence>
<feature type="transmembrane region" description="Helical" evidence="5">
    <location>
        <begin position="182"/>
        <end position="203"/>
    </location>
</feature>
<keyword evidence="5" id="KW-1133">Transmembrane helix</keyword>
<dbReference type="OrthoDB" id="287874at2759"/>
<gene>
    <name evidence="7" type="ORF">TRFO_31264</name>
</gene>
<organism evidence="7 8">
    <name type="scientific">Tritrichomonas foetus</name>
    <dbReference type="NCBI Taxonomy" id="1144522"/>
    <lineage>
        <taxon>Eukaryota</taxon>
        <taxon>Metamonada</taxon>
        <taxon>Parabasalia</taxon>
        <taxon>Tritrichomonadida</taxon>
        <taxon>Tritrichomonadidae</taxon>
        <taxon>Tritrichomonas</taxon>
    </lineage>
</organism>
<dbReference type="SMART" id="SM00184">
    <property type="entry name" value="RING"/>
    <property type="match status" value="1"/>
</dbReference>
<keyword evidence="3" id="KW-0862">Zinc</keyword>
<dbReference type="InterPro" id="IPR050731">
    <property type="entry name" value="HRD1_E3_ubiq-ligases"/>
</dbReference>
<keyword evidence="5" id="KW-0812">Transmembrane</keyword>
<accession>A0A1J4JW84</accession>
<dbReference type="GO" id="GO:0012505">
    <property type="term" value="C:endomembrane system"/>
    <property type="evidence" value="ECO:0007669"/>
    <property type="project" value="TreeGrafter"/>
</dbReference>
<dbReference type="PANTHER" id="PTHR22763">
    <property type="entry name" value="RING ZINC FINGER PROTEIN"/>
    <property type="match status" value="1"/>
</dbReference>
<comment type="caution">
    <text evidence="7">The sequence shown here is derived from an EMBL/GenBank/DDBJ whole genome shotgun (WGS) entry which is preliminary data.</text>
</comment>
<dbReference type="Proteomes" id="UP000179807">
    <property type="component" value="Unassembled WGS sequence"/>
</dbReference>
<sequence>MQNPKTPNFRQYSFFYSLFSAIIFISIFLKICARNNFQFYETLRAIYIEDFLIFSFSVYNFYISLLVFLYSELRYFICDEYLIYVKLEFNHFILGSIFAIFTLLNLFTANKSALFYLPLITFFCLVAFVSNTMVSLFIQISSKISKRIHKRVFIFNIILILLLLKLWSVIDKSDVFSNVYLYLLLGIIFTTITTIGNHIIYIFDISNYGNSFETPKNMFHMEARSNVIELLLDVLILVQIFIQKDAPLLFSISSVLYISSRIIFLQSLYFYYNCSQRSRDSIMLFPNANSADLLNQDTCIICRNKMTIKTAKRLQCHHCIHLVCLAKWIEYQNKCPLCQNKIFVISSSKKHKITPYLFNHIYLLKHLKILKMHKFFDESSFRNLYNEMLISYSALLKEKDFLCKQQKELEKMAKSGLNWTSNEIRETEEFIQQVSSLILKYQKNFKYFDKKNIKQIINRTS</sequence>
<protein>
    <recommendedName>
        <fullName evidence="6">RING-type domain-containing protein</fullName>
    </recommendedName>
</protein>
<evidence type="ECO:0000313" key="8">
    <source>
        <dbReference type="Proteomes" id="UP000179807"/>
    </source>
</evidence>
<feature type="transmembrane region" description="Helical" evidence="5">
    <location>
        <begin position="223"/>
        <end position="242"/>
    </location>
</feature>
<name>A0A1J4JW84_9EUKA</name>
<feature type="transmembrane region" description="Helical" evidence="5">
    <location>
        <begin position="152"/>
        <end position="170"/>
    </location>
</feature>
<evidence type="ECO:0000313" key="7">
    <source>
        <dbReference type="EMBL" id="OHT01788.1"/>
    </source>
</evidence>
<feature type="transmembrane region" description="Helical" evidence="5">
    <location>
        <begin position="248"/>
        <end position="272"/>
    </location>
</feature>
<dbReference type="VEuPathDB" id="TrichDB:TRFO_31264"/>
<dbReference type="Pfam" id="PF13639">
    <property type="entry name" value="zf-RING_2"/>
    <property type="match status" value="1"/>
</dbReference>
<dbReference type="RefSeq" id="XP_068354924.1">
    <property type="nucleotide sequence ID" value="XM_068507833.1"/>
</dbReference>
<feature type="transmembrane region" description="Helical" evidence="5">
    <location>
        <begin position="51"/>
        <end position="70"/>
    </location>
</feature>
<dbReference type="PROSITE" id="PS50089">
    <property type="entry name" value="ZF_RING_2"/>
    <property type="match status" value="1"/>
</dbReference>
<dbReference type="GO" id="GO:0008270">
    <property type="term" value="F:zinc ion binding"/>
    <property type="evidence" value="ECO:0007669"/>
    <property type="project" value="UniProtKB-KW"/>
</dbReference>
<dbReference type="GeneID" id="94842537"/>
<dbReference type="InterPro" id="IPR001841">
    <property type="entry name" value="Znf_RING"/>
</dbReference>
<feature type="transmembrane region" description="Helical" evidence="5">
    <location>
        <begin position="91"/>
        <end position="109"/>
    </location>
</feature>
<evidence type="ECO:0000256" key="5">
    <source>
        <dbReference type="SAM" id="Phobius"/>
    </source>
</evidence>